<organism evidence="1 2">
    <name type="scientific">Ramazzottius varieornatus</name>
    <name type="common">Water bear</name>
    <name type="synonym">Tardigrade</name>
    <dbReference type="NCBI Taxonomy" id="947166"/>
    <lineage>
        <taxon>Eukaryota</taxon>
        <taxon>Metazoa</taxon>
        <taxon>Ecdysozoa</taxon>
        <taxon>Tardigrada</taxon>
        <taxon>Eutardigrada</taxon>
        <taxon>Parachela</taxon>
        <taxon>Hypsibioidea</taxon>
        <taxon>Ramazzottiidae</taxon>
        <taxon>Ramazzottius</taxon>
    </lineage>
</organism>
<accession>A0A1D1UKV6</accession>
<evidence type="ECO:0000313" key="2">
    <source>
        <dbReference type="Proteomes" id="UP000186922"/>
    </source>
</evidence>
<dbReference type="AlphaFoldDB" id="A0A1D1UKV6"/>
<reference evidence="1 2" key="1">
    <citation type="journal article" date="2016" name="Nat. Commun.">
        <title>Extremotolerant tardigrade genome and improved radiotolerance of human cultured cells by tardigrade-unique protein.</title>
        <authorList>
            <person name="Hashimoto T."/>
            <person name="Horikawa D.D."/>
            <person name="Saito Y."/>
            <person name="Kuwahara H."/>
            <person name="Kozuka-Hata H."/>
            <person name="Shin-I T."/>
            <person name="Minakuchi Y."/>
            <person name="Ohishi K."/>
            <person name="Motoyama A."/>
            <person name="Aizu T."/>
            <person name="Enomoto A."/>
            <person name="Kondo K."/>
            <person name="Tanaka S."/>
            <person name="Hara Y."/>
            <person name="Koshikawa S."/>
            <person name="Sagara H."/>
            <person name="Miura T."/>
            <person name="Yokobori S."/>
            <person name="Miyagawa K."/>
            <person name="Suzuki Y."/>
            <person name="Kubo T."/>
            <person name="Oyama M."/>
            <person name="Kohara Y."/>
            <person name="Fujiyama A."/>
            <person name="Arakawa K."/>
            <person name="Katayama T."/>
            <person name="Toyoda A."/>
            <person name="Kunieda T."/>
        </authorList>
    </citation>
    <scope>NUCLEOTIDE SEQUENCE [LARGE SCALE GENOMIC DNA]</scope>
    <source>
        <strain evidence="1 2">YOKOZUNA-1</strain>
    </source>
</reference>
<dbReference type="Proteomes" id="UP000186922">
    <property type="component" value="Unassembled WGS sequence"/>
</dbReference>
<gene>
    <name evidence="1" type="primary">RvY_01007</name>
    <name evidence="1" type="synonym">RvY_01007.2</name>
    <name evidence="1" type="ORF">RvY_01007-2</name>
</gene>
<dbReference type="EMBL" id="BDGG01000001">
    <property type="protein sequence ID" value="GAU88272.1"/>
    <property type="molecule type" value="Genomic_DNA"/>
</dbReference>
<comment type="caution">
    <text evidence="1">The sequence shown here is derived from an EMBL/GenBank/DDBJ whole genome shotgun (WGS) entry which is preliminary data.</text>
</comment>
<evidence type="ECO:0000313" key="1">
    <source>
        <dbReference type="EMBL" id="GAU88272.1"/>
    </source>
</evidence>
<sequence length="66" mass="7265">MESVSLRLSTPKQITVTHPVDKGATFVTYSISNLPEWVSFFVFRPKEAAAAKGLLLLSQTTCLPQI</sequence>
<proteinExistence type="predicted"/>
<protein>
    <submittedName>
        <fullName evidence="1">Uncharacterized protein</fullName>
    </submittedName>
</protein>
<name>A0A1D1UKV6_RAMVA</name>
<keyword evidence="2" id="KW-1185">Reference proteome</keyword>